<sequence>MPVKNRYNLVDDGCDSRVPLHNEEAFQHGIHFQAKYIGSLDVPRPSSRVEIVAAMRRIRYEFKAKNIKKKKVSIIVSVDGVKVILRKKQKRKEWTWDESKMVVMHDPVYRIFYVSHDSQDLKIFSYIARDGANNSFRCNVFKSKKKSQAMRVVRTVGQAFEVCHKLSLQHALQNADGQADGASDKSAEEQPPEGDVQLPAGSGRQECVGVGGCMVTCPPGQALLTERASWPVCLGLRGIRHSHLPVLGTRRLSLLFQHSTLPCSCPTAAHGDLKQGLAAWLFFLGCCGAGSCAWFILSISFEVHQIKGSKITDVDEVGLDSDGICVSERGPGELPAARGELSVLKAGQGTKDKNCQDPESCSLCPAGSQQLLSPGSPCSSASITPLASQHCLQLLQQQLLQQQQQTQVAVAQVQLLKDQLAAETAARIEAQARVRQLLLTNRDLLQHVSLLVRQLKALESRAQRRQPVDRSLQNLSLAQSLSLNLKNHYSLDIALPSTSTPASVLGSPVGPRSLSALGAGDSYLNLLGLERGGPRFGSKEGDEGLAAALEGQEGLSRRVEGSEVSEVALLNGSGRQKAEDADRGDEDRRQQPIPKLNPPPPILRKRSSKTSPSLEVEAKPESTAHVSLPSPSVSSLTNITASSLTLLDSEARTPAWSAASSSEPVPSRTFQRVLSKDRAGENGHTSPPAGCHDPAASEVLGKDLAVLVSPTDSILPFSPADDTCLHISFSEDELLEPEMDAAVGPSRVPS</sequence>
<reference evidence="8" key="1">
    <citation type="submission" date="2018-09" db="EMBL/GenBank/DDBJ databases">
        <title>Common duck and Muscovy duck high density SNP chip.</title>
        <authorList>
            <person name="Vignal A."/>
            <person name="Thebault N."/>
            <person name="Warren W.C."/>
        </authorList>
    </citation>
    <scope>NUCLEOTIDE SEQUENCE [LARGE SCALE GENOMIC DNA]</scope>
</reference>
<evidence type="ECO:0000256" key="5">
    <source>
        <dbReference type="ARBA" id="ARBA00075107"/>
    </source>
</evidence>
<dbReference type="Pfam" id="PF00640">
    <property type="entry name" value="PID"/>
    <property type="match status" value="1"/>
</dbReference>
<dbReference type="SMART" id="SM00462">
    <property type="entry name" value="PTB"/>
    <property type="match status" value="1"/>
</dbReference>
<dbReference type="PROSITE" id="PS01179">
    <property type="entry name" value="PID"/>
    <property type="match status" value="1"/>
</dbReference>
<dbReference type="InterPro" id="IPR051133">
    <property type="entry name" value="Adapter_Engulfment-Domain"/>
</dbReference>
<evidence type="ECO:0000313" key="8">
    <source>
        <dbReference type="Ensembl" id="ENSCMMP00000025018.1"/>
    </source>
</evidence>
<evidence type="ECO:0000313" key="9">
    <source>
        <dbReference type="Proteomes" id="UP000694556"/>
    </source>
</evidence>
<dbReference type="SUPFAM" id="SSF50729">
    <property type="entry name" value="PH domain-like"/>
    <property type="match status" value="1"/>
</dbReference>
<proteinExistence type="predicted"/>
<accession>A0A8C3CSI5</accession>
<feature type="region of interest" description="Disordered" evidence="6">
    <location>
        <begin position="553"/>
        <end position="635"/>
    </location>
</feature>
<comment type="function">
    <text evidence="2">Adapter protein involved in neuronal nitric-oxide (NO) synthesis regulation via its association with nNOS/NOS1. The complex formed with NOS1 and synapsins is necessary for specific NO and synapsin functions at a presynaptic level. Mediates an indirect interaction between NOS1 and RASD1 leading to enhance the ability of NOS1 to activate RASD1. Competes with DLG4 for interaction with NOS1, possibly affecting NOS1 activity by regulating the interaction between NOS1 and DLG4. In kidney podocytes, plays a role in podosomes and filopodia formation through CDC42 activation.</text>
</comment>
<feature type="compositionally biased region" description="Polar residues" evidence="6">
    <location>
        <begin position="658"/>
        <end position="672"/>
    </location>
</feature>
<feature type="compositionally biased region" description="Basic and acidic residues" evidence="6">
    <location>
        <begin position="576"/>
        <end position="590"/>
    </location>
</feature>
<dbReference type="CDD" id="cd01270">
    <property type="entry name" value="PTB_CAPON-like"/>
    <property type="match status" value="1"/>
</dbReference>
<feature type="compositionally biased region" description="Low complexity" evidence="6">
    <location>
        <begin position="626"/>
        <end position="635"/>
    </location>
</feature>
<dbReference type="InterPro" id="IPR011993">
    <property type="entry name" value="PH-like_dom_sf"/>
</dbReference>
<protein>
    <recommendedName>
        <fullName evidence="3">Carboxyl-terminal PDZ ligand of neuronal nitric oxide synthase protein</fullName>
    </recommendedName>
    <alternativeName>
        <fullName evidence="5">C-terminal PDZ ligand of neuronal nitric oxide synthase protein</fullName>
    </alternativeName>
    <alternativeName>
        <fullName evidence="4">Nitric oxide synthase 1 adaptor protein</fullName>
    </alternativeName>
</protein>
<dbReference type="InterPro" id="IPR006020">
    <property type="entry name" value="PTB/PI_dom"/>
</dbReference>
<feature type="region of interest" description="Disordered" evidence="6">
    <location>
        <begin position="177"/>
        <end position="200"/>
    </location>
</feature>
<evidence type="ECO:0000256" key="1">
    <source>
        <dbReference type="ARBA" id="ARBA00023054"/>
    </source>
</evidence>
<feature type="region of interest" description="Disordered" evidence="6">
    <location>
        <begin position="652"/>
        <end position="695"/>
    </location>
</feature>
<evidence type="ECO:0000256" key="4">
    <source>
        <dbReference type="ARBA" id="ARBA00075003"/>
    </source>
</evidence>
<reference evidence="8" key="3">
    <citation type="submission" date="2025-09" db="UniProtKB">
        <authorList>
            <consortium name="Ensembl"/>
        </authorList>
    </citation>
    <scope>IDENTIFICATION</scope>
</reference>
<dbReference type="Ensembl" id="ENSCMMT00000027359.1">
    <property type="protein sequence ID" value="ENSCMMP00000025018.1"/>
    <property type="gene ID" value="ENSCMMG00000015475.1"/>
</dbReference>
<keyword evidence="1" id="KW-0175">Coiled coil</keyword>
<dbReference type="AlphaFoldDB" id="A0A8C3CSI5"/>
<name>A0A8C3CSI5_CAIMO</name>
<feature type="domain" description="PID" evidence="7">
    <location>
        <begin position="29"/>
        <end position="165"/>
    </location>
</feature>
<evidence type="ECO:0000256" key="3">
    <source>
        <dbReference type="ARBA" id="ARBA00067706"/>
    </source>
</evidence>
<dbReference type="PANTHER" id="PTHR11232">
    <property type="entry name" value="PHOSPHOTYROSINE INTERACTION DOMAIN-CONTAINING FAMILY MEMBER"/>
    <property type="match status" value="1"/>
</dbReference>
<dbReference type="FunFam" id="2.30.29.30:FF:000124">
    <property type="entry name" value="carboxyl-terminal PDZ ligand of neuronal nitric oxide synthase protein-like"/>
    <property type="match status" value="1"/>
</dbReference>
<reference evidence="8" key="2">
    <citation type="submission" date="2025-08" db="UniProtKB">
        <authorList>
            <consortium name="Ensembl"/>
        </authorList>
    </citation>
    <scope>IDENTIFICATION</scope>
</reference>
<evidence type="ECO:0000259" key="7">
    <source>
        <dbReference type="PROSITE" id="PS01179"/>
    </source>
</evidence>
<keyword evidence="9" id="KW-1185">Reference proteome</keyword>
<dbReference type="PANTHER" id="PTHR11232:SF80">
    <property type="entry name" value="CARBOXYL-TERMINAL PDZ LIGAND OF NEURONAL NITRIC OXIDE SYNTHASE PROTEIN ISOFORM X1"/>
    <property type="match status" value="1"/>
</dbReference>
<dbReference type="GO" id="GO:0050998">
    <property type="term" value="F:nitric-oxide synthase binding"/>
    <property type="evidence" value="ECO:0007669"/>
    <property type="project" value="TreeGrafter"/>
</dbReference>
<dbReference type="Proteomes" id="UP000694556">
    <property type="component" value="Chromosome 18"/>
</dbReference>
<dbReference type="Gene3D" id="2.30.29.30">
    <property type="entry name" value="Pleckstrin-homology domain (PH domain)/Phosphotyrosine-binding domain (PTB)"/>
    <property type="match status" value="1"/>
</dbReference>
<organism evidence="8 9">
    <name type="scientific">Cairina moschata</name>
    <name type="common">Muscovy duck</name>
    <dbReference type="NCBI Taxonomy" id="8855"/>
    <lineage>
        <taxon>Eukaryota</taxon>
        <taxon>Metazoa</taxon>
        <taxon>Chordata</taxon>
        <taxon>Craniata</taxon>
        <taxon>Vertebrata</taxon>
        <taxon>Euteleostomi</taxon>
        <taxon>Archelosauria</taxon>
        <taxon>Archosauria</taxon>
        <taxon>Dinosauria</taxon>
        <taxon>Saurischia</taxon>
        <taxon>Theropoda</taxon>
        <taxon>Coelurosauria</taxon>
        <taxon>Aves</taxon>
        <taxon>Neognathae</taxon>
        <taxon>Galloanserae</taxon>
        <taxon>Anseriformes</taxon>
        <taxon>Anatidae</taxon>
        <taxon>Anatinae</taxon>
        <taxon>Cairina</taxon>
    </lineage>
</organism>
<evidence type="ECO:0000256" key="2">
    <source>
        <dbReference type="ARBA" id="ARBA00054402"/>
    </source>
</evidence>
<evidence type="ECO:0000256" key="6">
    <source>
        <dbReference type="SAM" id="MobiDB-lite"/>
    </source>
</evidence>